<dbReference type="InterPro" id="IPR058047">
    <property type="entry name" value="CPSase_preATP-grasp"/>
</dbReference>
<feature type="binding site" evidence="19">
    <location>
        <position position="243"/>
    </location>
    <ligand>
        <name>ATP</name>
        <dbReference type="ChEBI" id="CHEBI:30616"/>
        <label>1</label>
    </ligand>
</feature>
<dbReference type="GO" id="GO:0004087">
    <property type="term" value="F:carbamoyl-phosphate synthase (ammonia) activity"/>
    <property type="evidence" value="ECO:0007669"/>
    <property type="project" value="UniProtKB-EC"/>
</dbReference>
<feature type="binding site" evidence="19">
    <location>
        <position position="176"/>
    </location>
    <ligand>
        <name>ATP</name>
        <dbReference type="ChEBI" id="CHEBI:30616"/>
        <label>1</label>
    </ligand>
</feature>
<dbReference type="EC" id="6.3.5.5" evidence="19"/>
<feature type="binding site" evidence="19">
    <location>
        <position position="129"/>
    </location>
    <ligand>
        <name>ATP</name>
        <dbReference type="ChEBI" id="CHEBI:30616"/>
        <label>1</label>
    </ligand>
</feature>
<dbReference type="SUPFAM" id="SSF48108">
    <property type="entry name" value="Carbamoyl phosphate synthetase, large subunit connection domain"/>
    <property type="match status" value="1"/>
</dbReference>
<dbReference type="InterPro" id="IPR036914">
    <property type="entry name" value="MGS-like_dom_sf"/>
</dbReference>
<dbReference type="PROSITE" id="PS51855">
    <property type="entry name" value="MGS"/>
    <property type="match status" value="1"/>
</dbReference>
<dbReference type="Pfam" id="PF02786">
    <property type="entry name" value="CPSase_L_D2"/>
    <property type="match status" value="2"/>
</dbReference>
<evidence type="ECO:0000313" key="23">
    <source>
        <dbReference type="Proteomes" id="UP000092627"/>
    </source>
</evidence>
<feature type="binding site" evidence="19">
    <location>
        <position position="241"/>
    </location>
    <ligand>
        <name>ATP</name>
        <dbReference type="ChEBI" id="CHEBI:30616"/>
        <label>1</label>
    </ligand>
</feature>
<feature type="binding site" evidence="19">
    <location>
        <position position="299"/>
    </location>
    <ligand>
        <name>Mg(2+)</name>
        <dbReference type="ChEBI" id="CHEBI:18420"/>
        <label>1</label>
    </ligand>
</feature>
<dbReference type="FunFam" id="1.10.1030.10:FF:000002">
    <property type="entry name" value="Carbamoyl-phosphate synthase large chain"/>
    <property type="match status" value="1"/>
</dbReference>
<comment type="similarity">
    <text evidence="4 19">Belongs to the CarB family.</text>
</comment>
<feature type="binding site" evidence="19">
    <location>
        <position position="840"/>
    </location>
    <ligand>
        <name>Mg(2+)</name>
        <dbReference type="ChEBI" id="CHEBI:18420"/>
        <label>4</label>
    </ligand>
</feature>
<feature type="binding site" evidence="19">
    <location>
        <position position="210"/>
    </location>
    <ligand>
        <name>ATP</name>
        <dbReference type="ChEBI" id="CHEBI:30616"/>
        <label>1</label>
    </ligand>
</feature>
<feature type="binding site" evidence="19">
    <location>
        <position position="787"/>
    </location>
    <ligand>
        <name>ATP</name>
        <dbReference type="ChEBI" id="CHEBI:30616"/>
        <label>2</label>
    </ligand>
</feature>
<feature type="binding site" evidence="19">
    <location>
        <position position="285"/>
    </location>
    <ligand>
        <name>Mn(2+)</name>
        <dbReference type="ChEBI" id="CHEBI:29035"/>
        <label>1</label>
    </ligand>
</feature>
<dbReference type="SUPFAM" id="SSF56059">
    <property type="entry name" value="Glutathione synthetase ATP-binding domain-like"/>
    <property type="match status" value="2"/>
</dbReference>
<feature type="binding site" evidence="19">
    <location>
        <position position="169"/>
    </location>
    <ligand>
        <name>ATP</name>
        <dbReference type="ChEBI" id="CHEBI:30616"/>
        <label>1</label>
    </ligand>
</feature>
<dbReference type="InterPro" id="IPR005479">
    <property type="entry name" value="CPAse_ATP-bd"/>
</dbReference>
<dbReference type="PROSITE" id="PS51257">
    <property type="entry name" value="PROKAR_LIPOPROTEIN"/>
    <property type="match status" value="1"/>
</dbReference>
<dbReference type="InterPro" id="IPR033937">
    <property type="entry name" value="MGS_CPS_CarB"/>
</dbReference>
<dbReference type="GO" id="GO:0005737">
    <property type="term" value="C:cytoplasm"/>
    <property type="evidence" value="ECO:0007669"/>
    <property type="project" value="TreeGrafter"/>
</dbReference>
<dbReference type="InterPro" id="IPR006275">
    <property type="entry name" value="CPSase_lsu"/>
</dbReference>
<dbReference type="SMART" id="SM01096">
    <property type="entry name" value="CPSase_L_D3"/>
    <property type="match status" value="1"/>
</dbReference>
<dbReference type="GO" id="GO:0004088">
    <property type="term" value="F:carbamoyl-phosphate synthase (glutamine-hydrolyzing) activity"/>
    <property type="evidence" value="ECO:0007669"/>
    <property type="project" value="UniProtKB-UniRule"/>
</dbReference>
<comment type="catalytic activity">
    <reaction evidence="15 19">
        <text>hydrogencarbonate + NH4(+) + 2 ATP = carbamoyl phosphate + 2 ADP + phosphate + 2 H(+)</text>
        <dbReference type="Rhea" id="RHEA:18029"/>
        <dbReference type="ChEBI" id="CHEBI:15378"/>
        <dbReference type="ChEBI" id="CHEBI:17544"/>
        <dbReference type="ChEBI" id="CHEBI:28938"/>
        <dbReference type="ChEBI" id="CHEBI:30616"/>
        <dbReference type="ChEBI" id="CHEBI:43474"/>
        <dbReference type="ChEBI" id="CHEBI:58228"/>
        <dbReference type="ChEBI" id="CHEBI:456216"/>
        <dbReference type="EC" id="6.3.4.16"/>
    </reaction>
</comment>
<dbReference type="GO" id="GO:0046872">
    <property type="term" value="F:metal ion binding"/>
    <property type="evidence" value="ECO:0007669"/>
    <property type="project" value="UniProtKB-KW"/>
</dbReference>
<evidence type="ECO:0000256" key="9">
    <source>
        <dbReference type="ARBA" id="ARBA00022737"/>
    </source>
</evidence>
<comment type="cofactor">
    <cofactor evidence="1">
        <name>Mn(2+)</name>
        <dbReference type="ChEBI" id="CHEBI:29035"/>
    </cofactor>
</comment>
<feature type="binding site" evidence="19">
    <location>
        <position position="840"/>
    </location>
    <ligand>
        <name>Mn(2+)</name>
        <dbReference type="ChEBI" id="CHEBI:29035"/>
        <label>4</label>
    </ligand>
</feature>
<feature type="binding site" evidence="19">
    <location>
        <position position="215"/>
    </location>
    <ligand>
        <name>ATP</name>
        <dbReference type="ChEBI" id="CHEBI:30616"/>
        <label>1</label>
    </ligand>
</feature>
<feature type="binding site" evidence="19">
    <location>
        <position position="760"/>
    </location>
    <ligand>
        <name>ATP</name>
        <dbReference type="ChEBI" id="CHEBI:30616"/>
        <label>2</label>
    </ligand>
</feature>
<dbReference type="Proteomes" id="UP000092627">
    <property type="component" value="Unassembled WGS sequence"/>
</dbReference>
<dbReference type="GO" id="GO:0044205">
    <property type="term" value="P:'de novo' UMP biosynthetic process"/>
    <property type="evidence" value="ECO:0007669"/>
    <property type="project" value="UniProtKB-UniRule"/>
</dbReference>
<dbReference type="AlphaFoldDB" id="A0A1A8TCM4"/>
<name>A0A1A8TCM4_9GAMM</name>
<evidence type="ECO:0000256" key="6">
    <source>
        <dbReference type="ARBA" id="ARBA00022598"/>
    </source>
</evidence>
<dbReference type="UniPathway" id="UPA00070">
    <property type="reaction ID" value="UER00115"/>
</dbReference>
<keyword evidence="23" id="KW-1185">Reference proteome</keyword>
<evidence type="ECO:0000256" key="7">
    <source>
        <dbReference type="ARBA" id="ARBA00022605"/>
    </source>
</evidence>
<dbReference type="UniPathway" id="UPA00068">
    <property type="reaction ID" value="UER00171"/>
</dbReference>
<dbReference type="InterPro" id="IPR016185">
    <property type="entry name" value="PreATP-grasp_dom_sf"/>
</dbReference>
<feature type="binding site" evidence="19">
    <location>
        <position position="299"/>
    </location>
    <ligand>
        <name>Mn(2+)</name>
        <dbReference type="ChEBI" id="CHEBI:29035"/>
        <label>1</label>
    </ligand>
</feature>
<dbReference type="Gene3D" id="1.10.1030.10">
    <property type="entry name" value="Carbamoyl-phosphate synthetase, large subunit oligomerisation domain"/>
    <property type="match status" value="1"/>
</dbReference>
<feature type="binding site" evidence="19">
    <location>
        <position position="840"/>
    </location>
    <ligand>
        <name>ATP</name>
        <dbReference type="ChEBI" id="CHEBI:30616"/>
        <label>2</label>
    </ligand>
</feature>
<dbReference type="HAMAP" id="MF_01210_B">
    <property type="entry name" value="CPSase_L_chain_B"/>
    <property type="match status" value="1"/>
</dbReference>
<dbReference type="FunFam" id="3.40.50.20:FF:000003">
    <property type="entry name" value="Carbamoyl-phosphate synthase large chain"/>
    <property type="match status" value="1"/>
</dbReference>
<evidence type="ECO:0000256" key="2">
    <source>
        <dbReference type="ARBA" id="ARBA00004812"/>
    </source>
</evidence>
<dbReference type="Gene3D" id="3.40.50.20">
    <property type="match status" value="2"/>
</dbReference>
<evidence type="ECO:0000256" key="14">
    <source>
        <dbReference type="ARBA" id="ARBA00023211"/>
    </source>
</evidence>
<feature type="binding site" evidence="19">
    <location>
        <position position="840"/>
    </location>
    <ligand>
        <name>Mn(2+)</name>
        <dbReference type="ChEBI" id="CHEBI:29035"/>
        <label>3</label>
    </ligand>
</feature>
<dbReference type="Pfam" id="PF25596">
    <property type="entry name" value="CPSase_L_D1"/>
    <property type="match status" value="2"/>
</dbReference>
<comment type="function">
    <text evidence="17 19">Large subunit of the glutamine-dependent carbamoyl phosphate synthetase (CPSase). CPSase catalyzes the formation of carbamoyl phosphate from the ammonia moiety of glutamine, carbonate, and phosphate donated by ATP, constituting the first step of 2 biosynthetic pathways, one leading to arginine and/or urea and the other to pyrimidine nucleotides. The large subunit (synthetase) binds the substrates ammonia (free or transferred from glutamine from the small subunit), hydrogencarbonate and ATP and carries out an ATP-coupled ligase reaction, activating hydrogencarbonate by forming carboxy phosphate which reacts with ammonia to form carbamoyl phosphate.</text>
</comment>
<dbReference type="NCBIfam" id="TIGR01369">
    <property type="entry name" value="CPSaseII_lrg"/>
    <property type="match status" value="1"/>
</dbReference>
<keyword evidence="5 19" id="KW-0055">Arginine biosynthesis</keyword>
<feature type="binding site" evidence="19">
    <location>
        <position position="301"/>
    </location>
    <ligand>
        <name>Mn(2+)</name>
        <dbReference type="ChEBI" id="CHEBI:29035"/>
        <label>2</label>
    </ligand>
</feature>
<feature type="region of interest" description="Allosteric domain" evidence="19">
    <location>
        <begin position="936"/>
        <end position="1072"/>
    </location>
</feature>
<feature type="binding site" evidence="19">
    <location>
        <position position="828"/>
    </location>
    <ligand>
        <name>Mg(2+)</name>
        <dbReference type="ChEBI" id="CHEBI:18420"/>
        <label>3</label>
    </ligand>
</feature>
<dbReference type="PROSITE" id="PS00867">
    <property type="entry name" value="CPSASE_2"/>
    <property type="match status" value="2"/>
</dbReference>
<feature type="binding site" evidence="19">
    <location>
        <position position="755"/>
    </location>
    <ligand>
        <name>ATP</name>
        <dbReference type="ChEBI" id="CHEBI:30616"/>
        <label>2</label>
    </ligand>
</feature>
<dbReference type="RefSeq" id="WP_067208446.1">
    <property type="nucleotide sequence ID" value="NZ_FLOC01000007.1"/>
</dbReference>
<dbReference type="InterPro" id="IPR036897">
    <property type="entry name" value="CarbamoylP_synth_lsu_oligo_sf"/>
</dbReference>
<comment type="cofactor">
    <cofactor evidence="19">
        <name>Mg(2+)</name>
        <dbReference type="ChEBI" id="CHEBI:18420"/>
    </cofactor>
    <cofactor evidence="19">
        <name>Mn(2+)</name>
        <dbReference type="ChEBI" id="CHEBI:29035"/>
    </cofactor>
    <text evidence="19">Binds 4 Mg(2+) or Mn(2+) ions per subunit.</text>
</comment>
<comment type="pathway">
    <text evidence="3 19">Amino-acid biosynthesis; L-arginine biosynthesis; carbamoyl phosphate from bicarbonate: step 1/1.</text>
</comment>
<feature type="binding site" evidence="19">
    <location>
        <position position="842"/>
    </location>
    <ligand>
        <name>Mn(2+)</name>
        <dbReference type="ChEBI" id="CHEBI:29035"/>
        <label>4</label>
    </ligand>
</feature>
<gene>
    <name evidence="19 22" type="primary">carB</name>
    <name evidence="22" type="ORF">MAQ5080_01563</name>
</gene>
<feature type="binding site" evidence="19">
    <location>
        <position position="299"/>
    </location>
    <ligand>
        <name>ATP</name>
        <dbReference type="ChEBI" id="CHEBI:30616"/>
        <label>1</label>
    </ligand>
</feature>
<feature type="binding site" evidence="19">
    <location>
        <position position="299"/>
    </location>
    <ligand>
        <name>Mg(2+)</name>
        <dbReference type="ChEBI" id="CHEBI:18420"/>
        <label>2</label>
    </ligand>
</feature>
<dbReference type="GO" id="GO:0005524">
    <property type="term" value="F:ATP binding"/>
    <property type="evidence" value="ECO:0007669"/>
    <property type="project" value="UniProtKB-UniRule"/>
</dbReference>
<evidence type="ECO:0000256" key="17">
    <source>
        <dbReference type="ARBA" id="ARBA00057223"/>
    </source>
</evidence>
<feature type="binding site" evidence="19">
    <location>
        <position position="714"/>
    </location>
    <ligand>
        <name>ATP</name>
        <dbReference type="ChEBI" id="CHEBI:30616"/>
        <label>2</label>
    </ligand>
</feature>
<sequence>MPKRTDIKSVLILGAGPIVIGQACEFDYSGAQACKALREEGFRVILVNSNPATIMTDPVMADATYIEPIEWQTVEKIIEKERPDAVLPTMGGQTALNCALDLERHGVLEKYNVEMIGATADAIDKAEDRHRFDEAMKAIGLECPRAGIAHNMDEALGVLNEVGFPCIIRPSFTMGGTGGGIAYNMEEFEEICTRGLDLSPTNELLIDESLIGWKEYEMEVVRDKNDNCIIVCAIENFDAMGVHTGDSITVAPAQTLTDKEYQIMRNASLAVLREIGVETGGSNVQFGMDPNTGRLVVIEMNPRVSRSSALASKATGFPIAKIAAKLAIGYTLDELQNDITGGLTPASFEPSIDYVVTKIPRFTFEKFPTANDRLTTQMKSVGEVMAIGRTFQESMQKALRGLETGSDGFNPQLDLADETSKEKLQRELKAPGADRIWYIGDAFRSGMSVDEVYEVTGVDPWFLVQIEDLIKEEQALENAGLADLDYDYMRRLKRKGFSDARLASLLSVTEKSLRERRYLVNVHPVYKRVDTCAAEFASNTAYMYSTYEDECEAAPSDKQKVIILGGGPNRIGQGIEFDYCCVHAALGLREDGFETIMVNCNPETVSTDYDTSDRLYFEPVTLEDVLEIVRTEKPTGVIVQFGGQTPLKIARALQNEGVPIIGTTPEAIDRAEDRERFQSMIQRLGYKQPKNATVRSTEQAIVKAAEIGYPLVVRPSYVLGGRAMEIVYNEKELTRYMTSAVKVSNDSPVLLDHFLNSAIEIDIDCISDGEQVVIGGIMQHIEQAGVHSGDSACSLPPYSLPADVQDDIREMIKSMALELGVIGLMNTQLAVQDGEIYVIEVNPRASRTVPFVSKCIGRSLAQLAALVMAGKSLAELGYTEEVIPDYYSVKEAVFPFNKFQGVDPILGPEMKSTGEVMGVGDTFAEAFGKAALGGGTVLPTSGRAFMSVRDQDKPGAVEVAKRLIGLGFDLVATGGTAKFLAENGVDVKKVNKVNEGRPHIVDMLKNGEIAYIINTTSGTQAIADSSVIRRTALQGKVCYTTTLAGADAMSLAISSANEEIKVRRLQDLHSGK</sequence>
<feature type="binding site" evidence="19">
    <location>
        <position position="785"/>
    </location>
    <ligand>
        <name>ATP</name>
        <dbReference type="ChEBI" id="CHEBI:30616"/>
        <label>2</label>
    </ligand>
</feature>
<evidence type="ECO:0000256" key="8">
    <source>
        <dbReference type="ARBA" id="ARBA00022723"/>
    </source>
</evidence>
<feature type="binding site" evidence="19">
    <location>
        <position position="828"/>
    </location>
    <ligand>
        <name>Mn(2+)</name>
        <dbReference type="ChEBI" id="CHEBI:29035"/>
        <label>3</label>
    </ligand>
</feature>
<evidence type="ECO:0000256" key="19">
    <source>
        <dbReference type="HAMAP-Rule" id="MF_01210"/>
    </source>
</evidence>
<dbReference type="STRING" id="295068.MAQ5080_01563"/>
<feature type="binding site" evidence="19">
    <location>
        <position position="285"/>
    </location>
    <ligand>
        <name>Mg(2+)</name>
        <dbReference type="ChEBI" id="CHEBI:18420"/>
        <label>1</label>
    </ligand>
</feature>
<proteinExistence type="inferred from homology"/>
<feature type="binding site" evidence="19">
    <location>
        <position position="842"/>
    </location>
    <ligand>
        <name>Mg(2+)</name>
        <dbReference type="ChEBI" id="CHEBI:18420"/>
        <label>4</label>
    </ligand>
</feature>
<evidence type="ECO:0000256" key="13">
    <source>
        <dbReference type="ARBA" id="ARBA00022975"/>
    </source>
</evidence>
<evidence type="ECO:0000256" key="1">
    <source>
        <dbReference type="ARBA" id="ARBA00001936"/>
    </source>
</evidence>
<feature type="domain" description="MGS-like" evidence="21">
    <location>
        <begin position="936"/>
        <end position="1072"/>
    </location>
</feature>
<evidence type="ECO:0000256" key="15">
    <source>
        <dbReference type="ARBA" id="ARBA00047359"/>
    </source>
</evidence>
<dbReference type="GO" id="GO:0006526">
    <property type="term" value="P:L-arginine biosynthetic process"/>
    <property type="evidence" value="ECO:0007669"/>
    <property type="project" value="UniProtKB-UniRule"/>
</dbReference>
<evidence type="ECO:0000259" key="20">
    <source>
        <dbReference type="PROSITE" id="PS50975"/>
    </source>
</evidence>
<feature type="binding site" evidence="19">
    <location>
        <position position="299"/>
    </location>
    <ligand>
        <name>Mn(2+)</name>
        <dbReference type="ChEBI" id="CHEBI:29035"/>
        <label>2</label>
    </ligand>
</feature>
<dbReference type="InterPro" id="IPR011607">
    <property type="entry name" value="MGS-like_dom"/>
</dbReference>
<feature type="binding site" evidence="19">
    <location>
        <position position="285"/>
    </location>
    <ligand>
        <name>ATP</name>
        <dbReference type="ChEBI" id="CHEBI:30616"/>
        <label>1</label>
    </ligand>
</feature>
<dbReference type="Pfam" id="PF02142">
    <property type="entry name" value="MGS"/>
    <property type="match status" value="1"/>
</dbReference>
<evidence type="ECO:0000256" key="12">
    <source>
        <dbReference type="ARBA" id="ARBA00022842"/>
    </source>
</evidence>
<feature type="domain" description="ATP-grasp" evidence="20">
    <location>
        <begin position="678"/>
        <end position="869"/>
    </location>
</feature>
<feature type="binding site" evidence="19">
    <location>
        <position position="788"/>
    </location>
    <ligand>
        <name>ATP</name>
        <dbReference type="ChEBI" id="CHEBI:30616"/>
        <label>2</label>
    </ligand>
</feature>
<dbReference type="SUPFAM" id="SSF52335">
    <property type="entry name" value="Methylglyoxal synthase-like"/>
    <property type="match status" value="1"/>
</dbReference>
<feature type="binding site" evidence="19">
    <location>
        <position position="175"/>
    </location>
    <ligand>
        <name>ATP</name>
        <dbReference type="ChEBI" id="CHEBI:30616"/>
        <label>1</label>
    </ligand>
</feature>
<dbReference type="Pfam" id="PF02787">
    <property type="entry name" value="CPSase_L_D3"/>
    <property type="match status" value="1"/>
</dbReference>
<protein>
    <recommendedName>
        <fullName evidence="19">Carbamoyl phosphate synthase large chain</fullName>
        <ecNumber evidence="19">6.3.4.16</ecNumber>
        <ecNumber evidence="19">6.3.5.5</ecNumber>
    </recommendedName>
    <alternativeName>
        <fullName evidence="19">Carbamoyl phosphate synthetase ammonia chain</fullName>
    </alternativeName>
</protein>
<dbReference type="HAMAP" id="MF_01210_A">
    <property type="entry name" value="CPSase_L_chain_A"/>
    <property type="match status" value="1"/>
</dbReference>
<dbReference type="GO" id="GO:0006541">
    <property type="term" value="P:glutamine metabolic process"/>
    <property type="evidence" value="ECO:0007669"/>
    <property type="project" value="TreeGrafter"/>
</dbReference>
<dbReference type="FunFam" id="3.30.470.20:FF:000013">
    <property type="entry name" value="Carbamoyl-phosphate synthase large chain"/>
    <property type="match status" value="1"/>
</dbReference>
<dbReference type="FunFam" id="3.40.50.20:FF:000001">
    <property type="entry name" value="Carbamoyl-phosphate synthase large chain"/>
    <property type="match status" value="1"/>
</dbReference>
<dbReference type="SMART" id="SM00851">
    <property type="entry name" value="MGS"/>
    <property type="match status" value="1"/>
</dbReference>
<dbReference type="SUPFAM" id="SSF52440">
    <property type="entry name" value="PreATP-grasp domain"/>
    <property type="match status" value="2"/>
</dbReference>
<keyword evidence="8" id="KW-0479">Metal-binding</keyword>
<dbReference type="PANTHER" id="PTHR11405">
    <property type="entry name" value="CARBAMOYLTRANSFERASE FAMILY MEMBER"/>
    <property type="match status" value="1"/>
</dbReference>
<feature type="binding site" evidence="19">
    <location>
        <position position="208"/>
    </location>
    <ligand>
        <name>ATP</name>
        <dbReference type="ChEBI" id="CHEBI:30616"/>
        <label>1</label>
    </ligand>
</feature>
<dbReference type="NCBIfam" id="NF003671">
    <property type="entry name" value="PRK05294.1"/>
    <property type="match status" value="1"/>
</dbReference>
<dbReference type="EMBL" id="FLOC01000007">
    <property type="protein sequence ID" value="SBS30009.1"/>
    <property type="molecule type" value="Genomic_DNA"/>
</dbReference>
<dbReference type="Gene3D" id="3.40.50.1380">
    <property type="entry name" value="Methylglyoxal synthase-like domain"/>
    <property type="match status" value="1"/>
</dbReference>
<dbReference type="PROSITE" id="PS00866">
    <property type="entry name" value="CPSASE_1"/>
    <property type="match status" value="2"/>
</dbReference>
<feature type="region of interest" description="Carboxyphosphate synthetic domain" evidence="19">
    <location>
        <begin position="1"/>
        <end position="403"/>
    </location>
</feature>
<dbReference type="Gene3D" id="3.30.470.20">
    <property type="entry name" value="ATP-grasp fold, B domain"/>
    <property type="match status" value="2"/>
</dbReference>
<evidence type="ECO:0000313" key="22">
    <source>
        <dbReference type="EMBL" id="SBS30009.1"/>
    </source>
</evidence>
<comment type="caution">
    <text evidence="19">Lacks conserved residue(s) required for the propagation of feature annotation.</text>
</comment>
<feature type="binding site" evidence="19">
    <location>
        <position position="786"/>
    </location>
    <ligand>
        <name>ATP</name>
        <dbReference type="ChEBI" id="CHEBI:30616"/>
        <label>2</label>
    </ligand>
</feature>
<keyword evidence="12" id="KW-0460">Magnesium</keyword>
<comment type="pathway">
    <text evidence="2 19">Pyrimidine metabolism; UMP biosynthesis via de novo pathway; (S)-dihydroorotate from bicarbonate: step 1/3.</text>
</comment>
<dbReference type="NCBIfam" id="NF009455">
    <property type="entry name" value="PRK12815.1"/>
    <property type="match status" value="1"/>
</dbReference>
<dbReference type="PRINTS" id="PR00098">
    <property type="entry name" value="CPSASE"/>
</dbReference>
<keyword evidence="10 19" id="KW-0547">Nucleotide-binding</keyword>
<feature type="binding site" evidence="19">
    <location>
        <position position="242"/>
    </location>
    <ligand>
        <name>ATP</name>
        <dbReference type="ChEBI" id="CHEBI:30616"/>
        <label>1</label>
    </ligand>
</feature>
<comment type="subunit">
    <text evidence="18 19">Composed of two chains; the small (or glutamine) chain promotes the hydrolysis of glutamine to ammonia, which is used by the large (or ammonia) chain to synthesize carbamoyl phosphate. Tetramer of heterodimers (alpha,beta)4.</text>
</comment>
<dbReference type="InterPro" id="IPR011761">
    <property type="entry name" value="ATP-grasp"/>
</dbReference>
<evidence type="ECO:0000256" key="16">
    <source>
        <dbReference type="ARBA" id="ARBA00048816"/>
    </source>
</evidence>
<dbReference type="InterPro" id="IPR005480">
    <property type="entry name" value="CPSase_lsu_oligo"/>
</dbReference>
<feature type="binding site" evidence="19">
    <location>
        <position position="753"/>
    </location>
    <ligand>
        <name>ATP</name>
        <dbReference type="ChEBI" id="CHEBI:30616"/>
        <label>2</label>
    </ligand>
</feature>
<feature type="binding site" evidence="19">
    <location>
        <position position="828"/>
    </location>
    <ligand>
        <name>ATP</name>
        <dbReference type="ChEBI" id="CHEBI:30616"/>
        <label>2</label>
    </ligand>
</feature>
<dbReference type="InterPro" id="IPR005483">
    <property type="entry name" value="CPSase_dom"/>
</dbReference>
<keyword evidence="7 19" id="KW-0028">Amino-acid biosynthesis</keyword>
<comment type="catalytic activity">
    <reaction evidence="16 19">
        <text>hydrogencarbonate + L-glutamine + 2 ATP + H2O = carbamoyl phosphate + L-glutamate + 2 ADP + phosphate + 2 H(+)</text>
        <dbReference type="Rhea" id="RHEA:18633"/>
        <dbReference type="ChEBI" id="CHEBI:15377"/>
        <dbReference type="ChEBI" id="CHEBI:15378"/>
        <dbReference type="ChEBI" id="CHEBI:17544"/>
        <dbReference type="ChEBI" id="CHEBI:29985"/>
        <dbReference type="ChEBI" id="CHEBI:30616"/>
        <dbReference type="ChEBI" id="CHEBI:43474"/>
        <dbReference type="ChEBI" id="CHEBI:58228"/>
        <dbReference type="ChEBI" id="CHEBI:58359"/>
        <dbReference type="ChEBI" id="CHEBI:456216"/>
        <dbReference type="EC" id="6.3.5.5"/>
    </reaction>
</comment>
<keyword evidence="11 19" id="KW-0067">ATP-binding</keyword>
<evidence type="ECO:0000256" key="10">
    <source>
        <dbReference type="ARBA" id="ARBA00022741"/>
    </source>
</evidence>
<keyword evidence="9 19" id="KW-0677">Repeat</keyword>
<organism evidence="22 23">
    <name type="scientific">Marinomonas aquimarina</name>
    <dbReference type="NCBI Taxonomy" id="295068"/>
    <lineage>
        <taxon>Bacteria</taxon>
        <taxon>Pseudomonadati</taxon>
        <taxon>Pseudomonadota</taxon>
        <taxon>Gammaproteobacteria</taxon>
        <taxon>Oceanospirillales</taxon>
        <taxon>Oceanospirillaceae</taxon>
        <taxon>Marinomonas</taxon>
    </lineage>
</organism>
<feature type="domain" description="ATP-grasp" evidence="20">
    <location>
        <begin position="133"/>
        <end position="328"/>
    </location>
</feature>
<evidence type="ECO:0000259" key="21">
    <source>
        <dbReference type="PROSITE" id="PS51855"/>
    </source>
</evidence>
<reference evidence="22 23" key="1">
    <citation type="submission" date="2016-06" db="EMBL/GenBank/DDBJ databases">
        <authorList>
            <person name="Kjaerup R.B."/>
            <person name="Dalgaard T.S."/>
            <person name="Juul-Madsen H.R."/>
        </authorList>
    </citation>
    <scope>NUCLEOTIDE SEQUENCE [LARGE SCALE GENOMIC DNA]</scope>
    <source>
        <strain evidence="22 23">CECT 5080</strain>
    </source>
</reference>
<evidence type="ECO:0000256" key="4">
    <source>
        <dbReference type="ARBA" id="ARBA00009799"/>
    </source>
</evidence>
<dbReference type="PANTHER" id="PTHR11405:SF53">
    <property type="entry name" value="CARBAMOYL-PHOSPHATE SYNTHASE [AMMONIA], MITOCHONDRIAL"/>
    <property type="match status" value="1"/>
</dbReference>
<evidence type="ECO:0000256" key="11">
    <source>
        <dbReference type="ARBA" id="ARBA00022840"/>
    </source>
</evidence>
<evidence type="ECO:0000256" key="3">
    <source>
        <dbReference type="ARBA" id="ARBA00005077"/>
    </source>
</evidence>
<dbReference type="PROSITE" id="PS50975">
    <property type="entry name" value="ATP_GRASP"/>
    <property type="match status" value="2"/>
</dbReference>
<dbReference type="CDD" id="cd01424">
    <property type="entry name" value="MGS_CPS_II"/>
    <property type="match status" value="1"/>
</dbReference>
<dbReference type="EC" id="6.3.4.16" evidence="19"/>
<keyword evidence="13 19" id="KW-0665">Pyrimidine biosynthesis</keyword>
<keyword evidence="6 19" id="KW-0436">Ligase</keyword>
<dbReference type="FunFam" id="3.30.470.20:FF:000007">
    <property type="entry name" value="Carbamoyl-phosphate synthase large chain"/>
    <property type="match status" value="1"/>
</dbReference>
<evidence type="ECO:0000256" key="5">
    <source>
        <dbReference type="ARBA" id="ARBA00022571"/>
    </source>
</evidence>
<dbReference type="OrthoDB" id="9804197at2"/>
<dbReference type="FunFam" id="3.30.1490.20:FF:000001">
    <property type="entry name" value="Carbamoyl-phosphate synthase large chain"/>
    <property type="match status" value="1"/>
</dbReference>
<accession>A0A1A8TCM4</accession>
<evidence type="ECO:0000256" key="18">
    <source>
        <dbReference type="ARBA" id="ARBA00062056"/>
    </source>
</evidence>
<comment type="domain">
    <text evidence="19">The large subunit is composed of 2 ATP-grasp domains that are involved in binding the 2 ATP molecules needed for carbamoyl phosphate synthesis. The N-terminal ATP-grasp domain (referred to as the carboxyphosphate synthetic component) catalyzes the ATP-dependent phosphorylation of hydrogencarbonate to carboxyphosphate and the subsequent nucleophilic attack by ammonia to form a carbamate intermediate. The C-terminal ATP-grasp domain (referred to as the carbamoyl phosphate synthetic component) then catalyzes the phosphorylation of carbamate with the second ATP to form the end product carbamoyl phosphate. The reactive and unstable enzyme intermediates are sequentially channeled from one active site to the next through the interior of the protein over a distance of at least 96 A.</text>
</comment>
<feature type="binding site" evidence="19">
    <location>
        <position position="301"/>
    </location>
    <ligand>
        <name>Mg(2+)</name>
        <dbReference type="ChEBI" id="CHEBI:18420"/>
        <label>2</label>
    </ligand>
</feature>
<keyword evidence="14" id="KW-0464">Manganese</keyword>
<feature type="region of interest" description="Oligomerization domain" evidence="19">
    <location>
        <begin position="404"/>
        <end position="553"/>
    </location>
</feature>
<feature type="binding site" evidence="19">
    <location>
        <position position="840"/>
    </location>
    <ligand>
        <name>Mg(2+)</name>
        <dbReference type="ChEBI" id="CHEBI:18420"/>
        <label>3</label>
    </ligand>
</feature>